<gene>
    <name evidence="2" type="ORF">SRT_18190</name>
</gene>
<dbReference type="EMBL" id="AP014612">
    <property type="protein sequence ID" value="BAQ25080.1"/>
    <property type="molecule type" value="Genomic_DNA"/>
</dbReference>
<keyword evidence="3" id="KW-1185">Reference proteome</keyword>
<reference evidence="2 3" key="1">
    <citation type="journal article" date="2016" name="Microbiol. Immunol.">
        <title>Complete genome sequence of Streptococcus troglodytae TKU31 isolated from the oral cavity of a chimpanzee (Pan troglodytes).</title>
        <authorList>
            <person name="Okamoto M."/>
            <person name="Naito M."/>
            <person name="Miyanohara M."/>
            <person name="Imai S."/>
            <person name="Nomura Y."/>
            <person name="Saito W."/>
            <person name="Momoi Y."/>
            <person name="Takada K."/>
            <person name="Miyabe-Nishiwaki T."/>
            <person name="Tomonaga M."/>
            <person name="Hanada N."/>
        </authorList>
    </citation>
    <scope>NUCLEOTIDE SEQUENCE [LARGE SCALE GENOMIC DNA]</scope>
    <source>
        <strain evidence="3">TKU 31</strain>
    </source>
</reference>
<dbReference type="KEGG" id="strg:SRT_18190"/>
<dbReference type="RefSeq" id="WP_223213942.1">
    <property type="nucleotide sequence ID" value="NZ_AP014612.1"/>
</dbReference>
<dbReference type="Pfam" id="PF00359">
    <property type="entry name" value="PTS_EIIA_2"/>
    <property type="match status" value="1"/>
</dbReference>
<dbReference type="SUPFAM" id="SSF55804">
    <property type="entry name" value="Phoshotransferase/anion transport protein"/>
    <property type="match status" value="1"/>
</dbReference>
<sequence>METNFLELYLNQDFSSQDDVYHFLAEKLAKENHLTVSEIVTKFIKREKLGNIQIYDRIIMPHFNEQGISNKIIILRTNRVISKWSEQLKNVQLIIALIIDSDVSPQEKEYFQKFIKN</sequence>
<dbReference type="InterPro" id="IPR016152">
    <property type="entry name" value="PTrfase/Anion_transptr"/>
</dbReference>
<dbReference type="InterPro" id="IPR002178">
    <property type="entry name" value="PTS_EIIA_type-2_dom"/>
</dbReference>
<protein>
    <submittedName>
        <fullName evidence="2">Putative PTS system, EIIA component</fullName>
    </submittedName>
</protein>
<dbReference type="PROSITE" id="PS51094">
    <property type="entry name" value="PTS_EIIA_TYPE_2"/>
    <property type="match status" value="1"/>
</dbReference>
<evidence type="ECO:0000313" key="2">
    <source>
        <dbReference type="EMBL" id="BAQ25080.1"/>
    </source>
</evidence>
<evidence type="ECO:0000313" key="3">
    <source>
        <dbReference type="Proteomes" id="UP000217758"/>
    </source>
</evidence>
<proteinExistence type="predicted"/>
<feature type="domain" description="PTS EIIA type-2" evidence="1">
    <location>
        <begin position="1"/>
        <end position="117"/>
    </location>
</feature>
<organism evidence="2 3">
    <name type="scientific">Streptococcus troglodytae</name>
    <dbReference type="NCBI Taxonomy" id="1111760"/>
    <lineage>
        <taxon>Bacteria</taxon>
        <taxon>Bacillati</taxon>
        <taxon>Bacillota</taxon>
        <taxon>Bacilli</taxon>
        <taxon>Lactobacillales</taxon>
        <taxon>Streptococcaceae</taxon>
        <taxon>Streptococcus</taxon>
    </lineage>
</organism>
<accession>A0A1L7LLS8</accession>
<name>A0A1L7LLS8_9STRE</name>
<dbReference type="AlphaFoldDB" id="A0A1L7LLS8"/>
<dbReference type="Proteomes" id="UP000217758">
    <property type="component" value="Chromosome"/>
</dbReference>
<dbReference type="Gene3D" id="3.40.930.10">
    <property type="entry name" value="Mannitol-specific EII, Chain A"/>
    <property type="match status" value="1"/>
</dbReference>
<evidence type="ECO:0000259" key="1">
    <source>
        <dbReference type="PROSITE" id="PS51094"/>
    </source>
</evidence>